<accession>A0A6A7C445</accession>
<dbReference type="AlphaFoldDB" id="A0A6A7C445"/>
<proteinExistence type="predicted"/>
<feature type="non-terminal residue" evidence="2">
    <location>
        <position position="1"/>
    </location>
</feature>
<evidence type="ECO:0000256" key="1">
    <source>
        <dbReference type="SAM" id="MobiDB-lite"/>
    </source>
</evidence>
<feature type="compositionally biased region" description="Basic and acidic residues" evidence="1">
    <location>
        <begin position="163"/>
        <end position="173"/>
    </location>
</feature>
<dbReference type="Proteomes" id="UP000799421">
    <property type="component" value="Unassembled WGS sequence"/>
</dbReference>
<dbReference type="OrthoDB" id="376826at2759"/>
<feature type="compositionally biased region" description="Basic residues" evidence="1">
    <location>
        <begin position="174"/>
        <end position="184"/>
    </location>
</feature>
<feature type="region of interest" description="Disordered" evidence="1">
    <location>
        <begin position="163"/>
        <end position="184"/>
    </location>
</feature>
<keyword evidence="3" id="KW-1185">Reference proteome</keyword>
<name>A0A6A7C445_9PEZI</name>
<gene>
    <name evidence="2" type="ORF">K470DRAFT_213176</name>
</gene>
<organism evidence="2 3">
    <name type="scientific">Piedraia hortae CBS 480.64</name>
    <dbReference type="NCBI Taxonomy" id="1314780"/>
    <lineage>
        <taxon>Eukaryota</taxon>
        <taxon>Fungi</taxon>
        <taxon>Dikarya</taxon>
        <taxon>Ascomycota</taxon>
        <taxon>Pezizomycotina</taxon>
        <taxon>Dothideomycetes</taxon>
        <taxon>Dothideomycetidae</taxon>
        <taxon>Capnodiales</taxon>
        <taxon>Piedraiaceae</taxon>
        <taxon>Piedraia</taxon>
    </lineage>
</organism>
<evidence type="ECO:0008006" key="4">
    <source>
        <dbReference type="Google" id="ProtNLM"/>
    </source>
</evidence>
<dbReference type="EMBL" id="MU005967">
    <property type="protein sequence ID" value="KAF2862230.1"/>
    <property type="molecule type" value="Genomic_DNA"/>
</dbReference>
<evidence type="ECO:0000313" key="2">
    <source>
        <dbReference type="EMBL" id="KAF2862230.1"/>
    </source>
</evidence>
<evidence type="ECO:0000313" key="3">
    <source>
        <dbReference type="Proteomes" id="UP000799421"/>
    </source>
</evidence>
<reference evidence="2" key="1">
    <citation type="journal article" date="2020" name="Stud. Mycol.">
        <title>101 Dothideomycetes genomes: a test case for predicting lifestyles and emergence of pathogens.</title>
        <authorList>
            <person name="Haridas S."/>
            <person name="Albert R."/>
            <person name="Binder M."/>
            <person name="Bloem J."/>
            <person name="Labutti K."/>
            <person name="Salamov A."/>
            <person name="Andreopoulos B."/>
            <person name="Baker S."/>
            <person name="Barry K."/>
            <person name="Bills G."/>
            <person name="Bluhm B."/>
            <person name="Cannon C."/>
            <person name="Castanera R."/>
            <person name="Culley D."/>
            <person name="Daum C."/>
            <person name="Ezra D."/>
            <person name="Gonzalez J."/>
            <person name="Henrissat B."/>
            <person name="Kuo A."/>
            <person name="Liang C."/>
            <person name="Lipzen A."/>
            <person name="Lutzoni F."/>
            <person name="Magnuson J."/>
            <person name="Mondo S."/>
            <person name="Nolan M."/>
            <person name="Ohm R."/>
            <person name="Pangilinan J."/>
            <person name="Park H.-J."/>
            <person name="Ramirez L."/>
            <person name="Alfaro M."/>
            <person name="Sun H."/>
            <person name="Tritt A."/>
            <person name="Yoshinaga Y."/>
            <person name="Zwiers L.-H."/>
            <person name="Turgeon B."/>
            <person name="Goodwin S."/>
            <person name="Spatafora J."/>
            <person name="Crous P."/>
            <person name="Grigoriev I."/>
        </authorList>
    </citation>
    <scope>NUCLEOTIDE SEQUENCE</scope>
    <source>
        <strain evidence="2">CBS 480.64</strain>
    </source>
</reference>
<protein>
    <recommendedName>
        <fullName evidence="4">Pathogenesis associated protein Cap20</fullName>
    </recommendedName>
</protein>
<sequence length="184" mass="20641">TIMGSQPTQSKFLSHATSLPVVQESIEIFKQNPYGQRTLALADGVWQKFVRPVEGYLYGPYSYVRPYVSMADEYADAGLGKVENRFPIVKEDTNTIMQQAKGAATWPYSYVASTWNVDEYEKTASYKSRGPGITTTALAVMSTELKIAADMFHLVNGWLTSKVDEAKQNPKEGGKRRKKRSEQQ</sequence>